<dbReference type="EMBL" id="SYUV01000145">
    <property type="protein sequence ID" value="TKF23667.1"/>
    <property type="molecule type" value="Genomic_DNA"/>
</dbReference>
<proteinExistence type="predicted"/>
<keyword evidence="1" id="KW-0472">Membrane</keyword>
<sequence>VRYTQDVVETTVLAPEEWKEFFDALDKTQNVGGAMKGTYDAFDTAKKLGGLGVTAYVKTHNGVDYLILKGYKQHMKTLLAGNRFKASNPQVVKLSLGALDSVKGMARYVKVTAPMEILVGSAINVLKYVLDDEYTLKDLGVDEAKLLVNVLAVAGTALIVGAAFPALAATAVGSGVILVGSSLSVWALDQATDFEKISVEKILESLE</sequence>
<reference evidence="2 3" key="1">
    <citation type="submission" date="2019-04" db="EMBL/GenBank/DDBJ databases">
        <title>A reverse ecology approach based on a biological definition of microbial populations.</title>
        <authorList>
            <person name="Arevalo P."/>
            <person name="Vaninsberghe D."/>
            <person name="Elsherbini J."/>
            <person name="Gore J."/>
            <person name="Polz M."/>
        </authorList>
    </citation>
    <scope>NUCLEOTIDE SEQUENCE [LARGE SCALE GENOMIC DNA]</scope>
    <source>
        <strain evidence="2 3">10N.261.46.F4</strain>
    </source>
</reference>
<protein>
    <recommendedName>
        <fullName evidence="4">Channel forming colicins domain-containing protein</fullName>
    </recommendedName>
</protein>
<feature type="non-terminal residue" evidence="2">
    <location>
        <position position="1"/>
    </location>
</feature>
<dbReference type="Proteomes" id="UP000307574">
    <property type="component" value="Unassembled WGS sequence"/>
</dbReference>
<name>A0A4U1YUP4_9VIBR</name>
<keyword evidence="1" id="KW-1133">Transmembrane helix</keyword>
<feature type="transmembrane region" description="Helical" evidence="1">
    <location>
        <begin position="146"/>
        <end position="164"/>
    </location>
</feature>
<evidence type="ECO:0000313" key="3">
    <source>
        <dbReference type="Proteomes" id="UP000307574"/>
    </source>
</evidence>
<organism evidence="2 3">
    <name type="scientific">Vibrio kanaloae</name>
    <dbReference type="NCBI Taxonomy" id="170673"/>
    <lineage>
        <taxon>Bacteria</taxon>
        <taxon>Pseudomonadati</taxon>
        <taxon>Pseudomonadota</taxon>
        <taxon>Gammaproteobacteria</taxon>
        <taxon>Vibrionales</taxon>
        <taxon>Vibrionaceae</taxon>
        <taxon>Vibrio</taxon>
    </lineage>
</organism>
<keyword evidence="1" id="KW-0812">Transmembrane</keyword>
<dbReference type="AlphaFoldDB" id="A0A4U1YUP4"/>
<evidence type="ECO:0008006" key="4">
    <source>
        <dbReference type="Google" id="ProtNLM"/>
    </source>
</evidence>
<gene>
    <name evidence="2" type="ORF">FCV50_23240</name>
</gene>
<comment type="caution">
    <text evidence="2">The sequence shown here is derived from an EMBL/GenBank/DDBJ whole genome shotgun (WGS) entry which is preliminary data.</text>
</comment>
<evidence type="ECO:0000256" key="1">
    <source>
        <dbReference type="SAM" id="Phobius"/>
    </source>
</evidence>
<accession>A0A4U1YUP4</accession>
<evidence type="ECO:0000313" key="2">
    <source>
        <dbReference type="EMBL" id="TKF23667.1"/>
    </source>
</evidence>